<evidence type="ECO:0000313" key="2">
    <source>
        <dbReference type="Proteomes" id="UP000041770"/>
    </source>
</evidence>
<dbReference type="AlphaFoldDB" id="A0A655SXB6"/>
<sequence>MNFAYFFFRFSNFRVLSRWNYHIVDTNRYTRQCRVSETGVHDLVSEDNGVFQTQLTVCLVEQVRNLLLT</sequence>
<proteinExistence type="predicted"/>
<accession>A0A655SXB6</accession>
<dbReference type="Proteomes" id="UP000041770">
    <property type="component" value="Unassembled WGS sequence"/>
</dbReference>
<reference evidence="1 2" key="1">
    <citation type="submission" date="2015-07" db="EMBL/GenBank/DDBJ databases">
        <authorList>
            <consortium name="Pathogen Informatics"/>
        </authorList>
    </citation>
    <scope>NUCLEOTIDE SEQUENCE [LARGE SCALE GENOMIC DNA]</scope>
    <source>
        <strain evidence="1 2">A316</strain>
    </source>
</reference>
<name>A0A655SXB6_VIBCL</name>
<dbReference type="EMBL" id="CWQY01000104">
    <property type="protein sequence ID" value="CSD47527.1"/>
    <property type="molecule type" value="Genomic_DNA"/>
</dbReference>
<organism evidence="1 2">
    <name type="scientific">Vibrio cholerae</name>
    <dbReference type="NCBI Taxonomy" id="666"/>
    <lineage>
        <taxon>Bacteria</taxon>
        <taxon>Pseudomonadati</taxon>
        <taxon>Pseudomonadota</taxon>
        <taxon>Gammaproteobacteria</taxon>
        <taxon>Vibrionales</taxon>
        <taxon>Vibrionaceae</taxon>
        <taxon>Vibrio</taxon>
    </lineage>
</organism>
<protein>
    <submittedName>
        <fullName evidence="1">Uncharacterized protein</fullName>
    </submittedName>
</protein>
<gene>
    <name evidence="1" type="ORF">ERS013200_04240</name>
</gene>
<evidence type="ECO:0000313" key="1">
    <source>
        <dbReference type="EMBL" id="CSD47527.1"/>
    </source>
</evidence>